<dbReference type="Proteomes" id="UP000324222">
    <property type="component" value="Unassembled WGS sequence"/>
</dbReference>
<comment type="caution">
    <text evidence="2">The sequence shown here is derived from an EMBL/GenBank/DDBJ whole genome shotgun (WGS) entry which is preliminary data.</text>
</comment>
<name>A0A5B7HW43_PORTR</name>
<feature type="region of interest" description="Disordered" evidence="1">
    <location>
        <begin position="1"/>
        <end position="63"/>
    </location>
</feature>
<accession>A0A5B7HW43</accession>
<organism evidence="2 3">
    <name type="scientific">Portunus trituberculatus</name>
    <name type="common">Swimming crab</name>
    <name type="synonym">Neptunus trituberculatus</name>
    <dbReference type="NCBI Taxonomy" id="210409"/>
    <lineage>
        <taxon>Eukaryota</taxon>
        <taxon>Metazoa</taxon>
        <taxon>Ecdysozoa</taxon>
        <taxon>Arthropoda</taxon>
        <taxon>Crustacea</taxon>
        <taxon>Multicrustacea</taxon>
        <taxon>Malacostraca</taxon>
        <taxon>Eumalacostraca</taxon>
        <taxon>Eucarida</taxon>
        <taxon>Decapoda</taxon>
        <taxon>Pleocyemata</taxon>
        <taxon>Brachyura</taxon>
        <taxon>Eubrachyura</taxon>
        <taxon>Portunoidea</taxon>
        <taxon>Portunidae</taxon>
        <taxon>Portuninae</taxon>
        <taxon>Portunus</taxon>
    </lineage>
</organism>
<feature type="compositionally biased region" description="Low complexity" evidence="1">
    <location>
        <begin position="52"/>
        <end position="63"/>
    </location>
</feature>
<evidence type="ECO:0000256" key="1">
    <source>
        <dbReference type="SAM" id="MobiDB-lite"/>
    </source>
</evidence>
<protein>
    <submittedName>
        <fullName evidence="2">Uncharacterized protein</fullName>
    </submittedName>
</protein>
<sequence>MSIFAEATRGSPGRGLEQRRQYAGPTGLGVAPFPPWSGRECPRPGGVGGAAAAGTEVAGGDPP</sequence>
<reference evidence="2 3" key="1">
    <citation type="submission" date="2019-05" db="EMBL/GenBank/DDBJ databases">
        <title>Another draft genome of Portunus trituberculatus and its Hox gene families provides insights of decapod evolution.</title>
        <authorList>
            <person name="Jeong J.-H."/>
            <person name="Song I."/>
            <person name="Kim S."/>
            <person name="Choi T."/>
            <person name="Kim D."/>
            <person name="Ryu S."/>
            <person name="Kim W."/>
        </authorList>
    </citation>
    <scope>NUCLEOTIDE SEQUENCE [LARGE SCALE GENOMIC DNA]</scope>
    <source>
        <tissue evidence="2">Muscle</tissue>
    </source>
</reference>
<proteinExistence type="predicted"/>
<keyword evidence="3" id="KW-1185">Reference proteome</keyword>
<dbReference type="EMBL" id="VSRR010035675">
    <property type="protein sequence ID" value="MPC72918.1"/>
    <property type="molecule type" value="Genomic_DNA"/>
</dbReference>
<dbReference type="AlphaFoldDB" id="A0A5B7HW43"/>
<evidence type="ECO:0000313" key="2">
    <source>
        <dbReference type="EMBL" id="MPC72918.1"/>
    </source>
</evidence>
<evidence type="ECO:0000313" key="3">
    <source>
        <dbReference type="Proteomes" id="UP000324222"/>
    </source>
</evidence>
<gene>
    <name evidence="2" type="ORF">E2C01_067231</name>
</gene>